<dbReference type="InterPro" id="IPR036388">
    <property type="entry name" value="WH-like_DNA-bd_sf"/>
</dbReference>
<dbReference type="PRINTS" id="PR00035">
    <property type="entry name" value="HTHGNTR"/>
</dbReference>
<dbReference type="PANTHER" id="PTHR43537:SF5">
    <property type="entry name" value="UXU OPERON TRANSCRIPTIONAL REGULATOR"/>
    <property type="match status" value="1"/>
</dbReference>
<gene>
    <name evidence="5" type="ORF">ISU07_05820</name>
</gene>
<evidence type="ECO:0000313" key="6">
    <source>
        <dbReference type="Proteomes" id="UP000640489"/>
    </source>
</evidence>
<dbReference type="PANTHER" id="PTHR43537">
    <property type="entry name" value="TRANSCRIPTIONAL REGULATOR, GNTR FAMILY"/>
    <property type="match status" value="1"/>
</dbReference>
<dbReference type="Pfam" id="PF00392">
    <property type="entry name" value="GntR"/>
    <property type="match status" value="1"/>
</dbReference>
<evidence type="ECO:0000256" key="2">
    <source>
        <dbReference type="ARBA" id="ARBA00023125"/>
    </source>
</evidence>
<dbReference type="PROSITE" id="PS50949">
    <property type="entry name" value="HTH_GNTR"/>
    <property type="match status" value="1"/>
</dbReference>
<evidence type="ECO:0000256" key="1">
    <source>
        <dbReference type="ARBA" id="ARBA00023015"/>
    </source>
</evidence>
<keyword evidence="2" id="KW-0238">DNA-binding</keyword>
<organism evidence="5 6">
    <name type="scientific">Nocardioides islandensis</name>
    <dbReference type="NCBI Taxonomy" id="433663"/>
    <lineage>
        <taxon>Bacteria</taxon>
        <taxon>Bacillati</taxon>
        <taxon>Actinomycetota</taxon>
        <taxon>Actinomycetes</taxon>
        <taxon>Propionibacteriales</taxon>
        <taxon>Nocardioidaceae</taxon>
        <taxon>Nocardioides</taxon>
    </lineage>
</organism>
<evidence type="ECO:0000256" key="3">
    <source>
        <dbReference type="ARBA" id="ARBA00023163"/>
    </source>
</evidence>
<feature type="domain" description="HTH gntR-type" evidence="4">
    <location>
        <begin position="1"/>
        <end position="69"/>
    </location>
</feature>
<dbReference type="SUPFAM" id="SSF46785">
    <property type="entry name" value="Winged helix' DNA-binding domain"/>
    <property type="match status" value="1"/>
</dbReference>
<dbReference type="Gene3D" id="1.10.10.10">
    <property type="entry name" value="Winged helix-like DNA-binding domain superfamily/Winged helix DNA-binding domain"/>
    <property type="match status" value="1"/>
</dbReference>
<accession>A0A930VDJ5</accession>
<dbReference type="InterPro" id="IPR011711">
    <property type="entry name" value="GntR_C"/>
</dbReference>
<dbReference type="Proteomes" id="UP000640489">
    <property type="component" value="Unassembled WGS sequence"/>
</dbReference>
<dbReference type="Pfam" id="PF07729">
    <property type="entry name" value="FCD"/>
    <property type="match status" value="1"/>
</dbReference>
<dbReference type="AlphaFoldDB" id="A0A930VDJ5"/>
<dbReference type="RefSeq" id="WP_194705847.1">
    <property type="nucleotide sequence ID" value="NZ_JADKPN010000002.1"/>
</dbReference>
<dbReference type="InterPro" id="IPR008920">
    <property type="entry name" value="TF_FadR/GntR_C"/>
</dbReference>
<dbReference type="InterPro" id="IPR036390">
    <property type="entry name" value="WH_DNA-bd_sf"/>
</dbReference>
<dbReference type="Gene3D" id="1.20.120.530">
    <property type="entry name" value="GntR ligand-binding domain-like"/>
    <property type="match status" value="1"/>
</dbReference>
<reference evidence="5" key="1">
    <citation type="submission" date="2020-11" db="EMBL/GenBank/DDBJ databases">
        <title>Nocardioides sp. nov., isolated from Soil of Cynanchum wilfordii Hemsley rhizosphere.</title>
        <authorList>
            <person name="Lee J.-S."/>
            <person name="Suh M.K."/>
            <person name="Kim J.-S."/>
        </authorList>
    </citation>
    <scope>NUCLEOTIDE SEQUENCE</scope>
    <source>
        <strain evidence="5">KCTC 19275</strain>
    </source>
</reference>
<name>A0A930VDJ5_9ACTN</name>
<sequence>MALTDEAILRIKEMILGGQLKPGDRLPREADLAETLGLSRNSLREAVRALALINILDVRQGDGTYVTSLDPHLLLDTLTFVVDFHRDDSVLDFLRVRRILEPAAAAMAAQLVTPEQVRQMQEVVDASRLDATPEDLLTSDIEFHRLVSSASGNSVLASLIEGLSGPTNRARVWRGRTQAGAQERTVREHQAILDALAAGEPDLAHAAMVSHVAGVEAWLRLVR</sequence>
<dbReference type="InterPro" id="IPR000524">
    <property type="entry name" value="Tscrpt_reg_HTH_GntR"/>
</dbReference>
<dbReference type="CDD" id="cd07377">
    <property type="entry name" value="WHTH_GntR"/>
    <property type="match status" value="1"/>
</dbReference>
<keyword evidence="1" id="KW-0805">Transcription regulation</keyword>
<protein>
    <submittedName>
        <fullName evidence="5">FadR family transcriptional regulator</fullName>
    </submittedName>
</protein>
<comment type="caution">
    <text evidence="5">The sequence shown here is derived from an EMBL/GenBank/DDBJ whole genome shotgun (WGS) entry which is preliminary data.</text>
</comment>
<dbReference type="EMBL" id="JADKPN010000002">
    <property type="protein sequence ID" value="MBF4762637.1"/>
    <property type="molecule type" value="Genomic_DNA"/>
</dbReference>
<keyword evidence="6" id="KW-1185">Reference proteome</keyword>
<dbReference type="SMART" id="SM00345">
    <property type="entry name" value="HTH_GNTR"/>
    <property type="match status" value="1"/>
</dbReference>
<dbReference type="SMART" id="SM00895">
    <property type="entry name" value="FCD"/>
    <property type="match status" value="1"/>
</dbReference>
<dbReference type="GO" id="GO:0003677">
    <property type="term" value="F:DNA binding"/>
    <property type="evidence" value="ECO:0007669"/>
    <property type="project" value="UniProtKB-KW"/>
</dbReference>
<dbReference type="GO" id="GO:0003700">
    <property type="term" value="F:DNA-binding transcription factor activity"/>
    <property type="evidence" value="ECO:0007669"/>
    <property type="project" value="InterPro"/>
</dbReference>
<evidence type="ECO:0000313" key="5">
    <source>
        <dbReference type="EMBL" id="MBF4762637.1"/>
    </source>
</evidence>
<proteinExistence type="predicted"/>
<dbReference type="SUPFAM" id="SSF48008">
    <property type="entry name" value="GntR ligand-binding domain-like"/>
    <property type="match status" value="1"/>
</dbReference>
<keyword evidence="3" id="KW-0804">Transcription</keyword>
<evidence type="ECO:0000259" key="4">
    <source>
        <dbReference type="PROSITE" id="PS50949"/>
    </source>
</evidence>